<dbReference type="Proteomes" id="UP001152797">
    <property type="component" value="Unassembled WGS sequence"/>
</dbReference>
<gene>
    <name evidence="1" type="ORF">C1SCF055_LOCUS22889</name>
</gene>
<name>A0A9P1CS16_9DINO</name>
<dbReference type="OrthoDB" id="4405280at2759"/>
<dbReference type="EMBL" id="CAMXCT010002204">
    <property type="protein sequence ID" value="CAI3996406.1"/>
    <property type="molecule type" value="Genomic_DNA"/>
</dbReference>
<accession>A0A9P1CS16</accession>
<evidence type="ECO:0000313" key="3">
    <source>
        <dbReference type="Proteomes" id="UP001152797"/>
    </source>
</evidence>
<evidence type="ECO:0000313" key="2">
    <source>
        <dbReference type="EMBL" id="CAL4783718.1"/>
    </source>
</evidence>
<dbReference type="EMBL" id="CAMXCT030002204">
    <property type="protein sequence ID" value="CAL4783718.1"/>
    <property type="molecule type" value="Genomic_DNA"/>
</dbReference>
<sequence length="475" mass="50900">MACIGSQACRRASVSLAGDLFVGDTDGSTSGTNPFAGRLANFHFTTAGNHCVQTLGGGTGVAQSALRDATLTFEQPSNVRMLCQQGQTPCPGVKVLLPRGSCFHVNCDAESCEDFEVLPLVDGETDFRCYCNYNGGTSCAWTDNYDYCETLTAANSSNPCGTDICPGTSPVCMDEDMGGTFINCSLLDAPAPACDGSVTGDPHLRTLDGRHYTLMQQGNFLLWGFSGYEIDEIDVGNSSSPRKLPVDFEIFTHYAGHASFTKGFLLVALEVTAKDCLWHHWDTSAWRPVDSARLNMADSDGIQFGSFELAKSKGGRKLTLLISHKGMVRTLAQLWVNCRPGHQLSAKIKMSSPKDLHFVRGELAPGRLSLATGLGGEVNGMSTDAEFAVTSDWAALGGSPAAASYFKMVDTTGRGLNLMECSQEDKEKHAKTCRKYLGDSTDALHKEVMDDCIFDLCSGGGETSAELAAEILRAE</sequence>
<proteinExistence type="predicted"/>
<comment type="caution">
    <text evidence="1">The sequence shown here is derived from an EMBL/GenBank/DDBJ whole genome shotgun (WGS) entry which is preliminary data.</text>
</comment>
<dbReference type="EMBL" id="CAMXCT020002204">
    <property type="protein sequence ID" value="CAL1149781.1"/>
    <property type="molecule type" value="Genomic_DNA"/>
</dbReference>
<dbReference type="AlphaFoldDB" id="A0A9P1CS16"/>
<reference evidence="2 3" key="2">
    <citation type="submission" date="2024-05" db="EMBL/GenBank/DDBJ databases">
        <authorList>
            <person name="Chen Y."/>
            <person name="Shah S."/>
            <person name="Dougan E. K."/>
            <person name="Thang M."/>
            <person name="Chan C."/>
        </authorList>
    </citation>
    <scope>NUCLEOTIDE SEQUENCE [LARGE SCALE GENOMIC DNA]</scope>
</reference>
<keyword evidence="3" id="KW-1185">Reference proteome</keyword>
<reference evidence="1" key="1">
    <citation type="submission" date="2022-10" db="EMBL/GenBank/DDBJ databases">
        <authorList>
            <person name="Chen Y."/>
            <person name="Dougan E. K."/>
            <person name="Chan C."/>
            <person name="Rhodes N."/>
            <person name="Thang M."/>
        </authorList>
    </citation>
    <scope>NUCLEOTIDE SEQUENCE</scope>
</reference>
<evidence type="ECO:0000313" key="1">
    <source>
        <dbReference type="EMBL" id="CAI3996406.1"/>
    </source>
</evidence>
<protein>
    <submittedName>
        <fullName evidence="2">Autophagy-related protein 18a</fullName>
    </submittedName>
</protein>
<organism evidence="1">
    <name type="scientific">Cladocopium goreaui</name>
    <dbReference type="NCBI Taxonomy" id="2562237"/>
    <lineage>
        <taxon>Eukaryota</taxon>
        <taxon>Sar</taxon>
        <taxon>Alveolata</taxon>
        <taxon>Dinophyceae</taxon>
        <taxon>Suessiales</taxon>
        <taxon>Symbiodiniaceae</taxon>
        <taxon>Cladocopium</taxon>
    </lineage>
</organism>